<dbReference type="EMBL" id="JBHSKD010000008">
    <property type="protein sequence ID" value="MFC5176835.1"/>
    <property type="molecule type" value="Genomic_DNA"/>
</dbReference>
<proteinExistence type="predicted"/>
<evidence type="ECO:0000313" key="3">
    <source>
        <dbReference type="Proteomes" id="UP001596087"/>
    </source>
</evidence>
<organism evidence="2 3">
    <name type="scientific">Nocardioides taihuensis</name>
    <dbReference type="NCBI Taxonomy" id="1835606"/>
    <lineage>
        <taxon>Bacteria</taxon>
        <taxon>Bacillati</taxon>
        <taxon>Actinomycetota</taxon>
        <taxon>Actinomycetes</taxon>
        <taxon>Propionibacteriales</taxon>
        <taxon>Nocardioidaceae</taxon>
        <taxon>Nocardioides</taxon>
    </lineage>
</organism>
<keyword evidence="3" id="KW-1185">Reference proteome</keyword>
<reference evidence="3" key="1">
    <citation type="journal article" date="2019" name="Int. J. Syst. Evol. Microbiol.">
        <title>The Global Catalogue of Microorganisms (GCM) 10K type strain sequencing project: providing services to taxonomists for standard genome sequencing and annotation.</title>
        <authorList>
            <consortium name="The Broad Institute Genomics Platform"/>
            <consortium name="The Broad Institute Genome Sequencing Center for Infectious Disease"/>
            <person name="Wu L."/>
            <person name="Ma J."/>
        </authorList>
    </citation>
    <scope>NUCLEOTIDE SEQUENCE [LARGE SCALE GENOMIC DNA]</scope>
    <source>
        <strain evidence="3">DFY41</strain>
    </source>
</reference>
<dbReference type="Gene3D" id="3.30.450.40">
    <property type="match status" value="1"/>
</dbReference>
<name>A0ABW0BIB1_9ACTN</name>
<dbReference type="Proteomes" id="UP001596087">
    <property type="component" value="Unassembled WGS sequence"/>
</dbReference>
<gene>
    <name evidence="2" type="ORF">ACFPGP_09140</name>
</gene>
<dbReference type="InterPro" id="IPR003018">
    <property type="entry name" value="GAF"/>
</dbReference>
<dbReference type="Pfam" id="PF01590">
    <property type="entry name" value="GAF"/>
    <property type="match status" value="1"/>
</dbReference>
<evidence type="ECO:0000313" key="2">
    <source>
        <dbReference type="EMBL" id="MFC5176835.1"/>
    </source>
</evidence>
<dbReference type="RefSeq" id="WP_378589417.1">
    <property type="nucleotide sequence ID" value="NZ_JBHSKD010000008.1"/>
</dbReference>
<feature type="domain" description="GAF" evidence="1">
    <location>
        <begin position="95"/>
        <end position="199"/>
    </location>
</feature>
<accession>A0ABW0BIB1</accession>
<comment type="caution">
    <text evidence="2">The sequence shown here is derived from an EMBL/GenBank/DDBJ whole genome shotgun (WGS) entry which is preliminary data.</text>
</comment>
<protein>
    <submittedName>
        <fullName evidence="2">GAF domain-containing protein</fullName>
    </submittedName>
</protein>
<evidence type="ECO:0000259" key="1">
    <source>
        <dbReference type="Pfam" id="PF01590"/>
    </source>
</evidence>
<dbReference type="InterPro" id="IPR029016">
    <property type="entry name" value="GAF-like_dom_sf"/>
</dbReference>
<sequence>MREEIERQRRREAVLAGRAASVRPVVAASWRRMRSRGLDPGGGPRVAPLTGAELERRRAESPLAPLLPHLRRALAPAVEQSGLLAVVSDAEGRVLWRTGEMPVRRLADRLGFVGGSAWTEGNVGTNAIGTALVLDAPVMVQGGEHFVDSHTFWGCAATPVHDPWTGRTLGVLDVSGPAPAMHPHALAMVQLAAQVAELQVREQHRAGLDRLRAYAAPLVHGLPGPALVVDPHGHVAAAVGTSPPARVPLPDDLAVGTTWLPTLGPATAEAVPGGWLLRLDGGATPGASQLVLDLAGDVPTVTVSGPSGTWTHRLSPRHTELLLALVRHPEGRSARELALDLFADDTRVVTVRAELSRLRRSLGPVLEHQPYRLSSSVEARIELPTDAARLLPGSSAPVVTALRQEAAG</sequence>